<dbReference type="InterPro" id="IPR014325">
    <property type="entry name" value="RNA_pol_sigma-E_actinobac"/>
</dbReference>
<dbReference type="InterPro" id="IPR014284">
    <property type="entry name" value="RNA_pol_sigma-70_dom"/>
</dbReference>
<proteinExistence type="inferred from homology"/>
<dbReference type="CDD" id="cd06171">
    <property type="entry name" value="Sigma70_r4"/>
    <property type="match status" value="1"/>
</dbReference>
<feature type="domain" description="RNA polymerase sigma factor 70 region 4 type 2" evidence="7">
    <location>
        <begin position="103"/>
        <end position="151"/>
    </location>
</feature>
<dbReference type="InterPro" id="IPR013325">
    <property type="entry name" value="RNA_pol_sigma_r2"/>
</dbReference>
<reference evidence="8" key="2">
    <citation type="submission" date="2023-01" db="EMBL/GenBank/DDBJ databases">
        <authorList>
            <person name="Sun Q."/>
            <person name="Evtushenko L."/>
        </authorList>
    </citation>
    <scope>NUCLEOTIDE SEQUENCE</scope>
    <source>
        <strain evidence="8">VKM Ac-1321</strain>
    </source>
</reference>
<evidence type="ECO:0000256" key="5">
    <source>
        <dbReference type="ARBA" id="ARBA00023163"/>
    </source>
</evidence>
<dbReference type="GO" id="GO:0003677">
    <property type="term" value="F:DNA binding"/>
    <property type="evidence" value="ECO:0007669"/>
    <property type="project" value="UniProtKB-KW"/>
</dbReference>
<organism evidence="8 9">
    <name type="scientific">Dactylosporangium matsuzakiense</name>
    <dbReference type="NCBI Taxonomy" id="53360"/>
    <lineage>
        <taxon>Bacteria</taxon>
        <taxon>Bacillati</taxon>
        <taxon>Actinomycetota</taxon>
        <taxon>Actinomycetes</taxon>
        <taxon>Micromonosporales</taxon>
        <taxon>Micromonosporaceae</taxon>
        <taxon>Dactylosporangium</taxon>
    </lineage>
</organism>
<keyword evidence="9" id="KW-1185">Reference proteome</keyword>
<evidence type="ECO:0000259" key="7">
    <source>
        <dbReference type="Pfam" id="PF08281"/>
    </source>
</evidence>
<dbReference type="GO" id="GO:0006352">
    <property type="term" value="P:DNA-templated transcription initiation"/>
    <property type="evidence" value="ECO:0007669"/>
    <property type="project" value="InterPro"/>
</dbReference>
<protein>
    <submittedName>
        <fullName evidence="8">RNA polymerase sigma24 factor</fullName>
    </submittedName>
</protein>
<keyword evidence="4" id="KW-0238">DNA-binding</keyword>
<evidence type="ECO:0000256" key="3">
    <source>
        <dbReference type="ARBA" id="ARBA00023082"/>
    </source>
</evidence>
<sequence length="175" mass="19871">MRAEEDYVAYVEARLPSLRRVARLVVGDGHRADDAVQDALSVLYRRWGRLTDVANLDAYVHTMVVRACLSYRRHRWARVLLRDDPPDTPVESGSRQVEEWLTLRAALHRLPEAQRMVVILRYLCDMPVAEVAKVLKCSEGTVKSRTHHGLQGLRSALLEDAPARATVVTHRRGQA</sequence>
<dbReference type="InterPro" id="IPR007627">
    <property type="entry name" value="RNA_pol_sigma70_r2"/>
</dbReference>
<evidence type="ECO:0000256" key="4">
    <source>
        <dbReference type="ARBA" id="ARBA00023125"/>
    </source>
</evidence>
<comment type="caution">
    <text evidence="8">The sequence shown here is derived from an EMBL/GenBank/DDBJ whole genome shotgun (WGS) entry which is preliminary data.</text>
</comment>
<dbReference type="Gene3D" id="1.10.1740.10">
    <property type="match status" value="1"/>
</dbReference>
<dbReference type="RefSeq" id="WP_261964485.1">
    <property type="nucleotide sequence ID" value="NZ_BAAAXA010000001.1"/>
</dbReference>
<keyword evidence="3" id="KW-0731">Sigma factor</keyword>
<dbReference type="InterPro" id="IPR013249">
    <property type="entry name" value="RNA_pol_sigma70_r4_t2"/>
</dbReference>
<evidence type="ECO:0000259" key="6">
    <source>
        <dbReference type="Pfam" id="PF04542"/>
    </source>
</evidence>
<dbReference type="SUPFAM" id="SSF88659">
    <property type="entry name" value="Sigma3 and sigma4 domains of RNA polymerase sigma factors"/>
    <property type="match status" value="1"/>
</dbReference>
<dbReference type="PANTHER" id="PTHR43133:SF50">
    <property type="entry name" value="ECF RNA POLYMERASE SIGMA FACTOR SIGM"/>
    <property type="match status" value="1"/>
</dbReference>
<dbReference type="InterPro" id="IPR039425">
    <property type="entry name" value="RNA_pol_sigma-70-like"/>
</dbReference>
<dbReference type="EMBL" id="BSFP01000148">
    <property type="protein sequence ID" value="GLL08456.1"/>
    <property type="molecule type" value="Genomic_DNA"/>
</dbReference>
<dbReference type="Proteomes" id="UP001143480">
    <property type="component" value="Unassembled WGS sequence"/>
</dbReference>
<comment type="similarity">
    <text evidence="1">Belongs to the sigma-70 factor family. ECF subfamily.</text>
</comment>
<dbReference type="Pfam" id="PF08281">
    <property type="entry name" value="Sigma70_r4_2"/>
    <property type="match status" value="1"/>
</dbReference>
<feature type="domain" description="RNA polymerase sigma-70 region 2" evidence="6">
    <location>
        <begin position="11"/>
        <end position="77"/>
    </location>
</feature>
<keyword evidence="5" id="KW-0804">Transcription</keyword>
<dbReference type="SUPFAM" id="SSF88946">
    <property type="entry name" value="Sigma2 domain of RNA polymerase sigma factors"/>
    <property type="match status" value="1"/>
</dbReference>
<evidence type="ECO:0000256" key="2">
    <source>
        <dbReference type="ARBA" id="ARBA00023015"/>
    </source>
</evidence>
<dbReference type="AlphaFoldDB" id="A0A9W6NTI8"/>
<dbReference type="NCBIfam" id="TIGR02937">
    <property type="entry name" value="sigma70-ECF"/>
    <property type="match status" value="1"/>
</dbReference>
<dbReference type="InterPro" id="IPR036388">
    <property type="entry name" value="WH-like_DNA-bd_sf"/>
</dbReference>
<dbReference type="GO" id="GO:0016987">
    <property type="term" value="F:sigma factor activity"/>
    <property type="evidence" value="ECO:0007669"/>
    <property type="project" value="UniProtKB-KW"/>
</dbReference>
<dbReference type="Pfam" id="PF04542">
    <property type="entry name" value="Sigma70_r2"/>
    <property type="match status" value="1"/>
</dbReference>
<reference evidence="8" key="1">
    <citation type="journal article" date="2014" name="Int. J. Syst. Evol. Microbiol.">
        <title>Complete genome sequence of Corynebacterium casei LMG S-19264T (=DSM 44701T), isolated from a smear-ripened cheese.</title>
        <authorList>
            <consortium name="US DOE Joint Genome Institute (JGI-PGF)"/>
            <person name="Walter F."/>
            <person name="Albersmeier A."/>
            <person name="Kalinowski J."/>
            <person name="Ruckert C."/>
        </authorList>
    </citation>
    <scope>NUCLEOTIDE SEQUENCE</scope>
    <source>
        <strain evidence="8">VKM Ac-1321</strain>
    </source>
</reference>
<name>A0A9W6NTI8_9ACTN</name>
<dbReference type="NCBIfam" id="TIGR02983">
    <property type="entry name" value="SigE-fam_strep"/>
    <property type="match status" value="1"/>
</dbReference>
<dbReference type="InterPro" id="IPR013324">
    <property type="entry name" value="RNA_pol_sigma_r3/r4-like"/>
</dbReference>
<dbReference type="Gene3D" id="1.10.10.10">
    <property type="entry name" value="Winged helix-like DNA-binding domain superfamily/Winged helix DNA-binding domain"/>
    <property type="match status" value="1"/>
</dbReference>
<evidence type="ECO:0000313" key="8">
    <source>
        <dbReference type="EMBL" id="GLL08456.1"/>
    </source>
</evidence>
<gene>
    <name evidence="8" type="ORF">GCM10017581_102190</name>
</gene>
<dbReference type="PANTHER" id="PTHR43133">
    <property type="entry name" value="RNA POLYMERASE ECF-TYPE SIGMA FACTO"/>
    <property type="match status" value="1"/>
</dbReference>
<keyword evidence="2" id="KW-0805">Transcription regulation</keyword>
<accession>A0A9W6NTI8</accession>
<evidence type="ECO:0000256" key="1">
    <source>
        <dbReference type="ARBA" id="ARBA00010641"/>
    </source>
</evidence>
<evidence type="ECO:0000313" key="9">
    <source>
        <dbReference type="Proteomes" id="UP001143480"/>
    </source>
</evidence>